<dbReference type="CDD" id="cd00200">
    <property type="entry name" value="WD40"/>
    <property type="match status" value="1"/>
</dbReference>
<dbReference type="OrthoDB" id="538223at2759"/>
<dbReference type="PANTHER" id="PTHR44019:SF8">
    <property type="entry name" value="POC1 CENTRIOLAR PROTEIN HOMOLOG"/>
    <property type="match status" value="1"/>
</dbReference>
<feature type="repeat" description="WD" evidence="3">
    <location>
        <begin position="755"/>
        <end position="796"/>
    </location>
</feature>
<feature type="repeat" description="WD" evidence="3">
    <location>
        <begin position="881"/>
        <end position="922"/>
    </location>
</feature>
<feature type="repeat" description="WD" evidence="3">
    <location>
        <begin position="806"/>
        <end position="838"/>
    </location>
</feature>
<dbReference type="InterPro" id="IPR027417">
    <property type="entry name" value="P-loop_NTPase"/>
</dbReference>
<dbReference type="PROSITE" id="PS50837">
    <property type="entry name" value="NACHT"/>
    <property type="match status" value="1"/>
</dbReference>
<dbReference type="InterPro" id="IPR007111">
    <property type="entry name" value="NACHT_NTPase"/>
</dbReference>
<dbReference type="InterPro" id="IPR050505">
    <property type="entry name" value="WDR55/POC1"/>
</dbReference>
<dbReference type="RefSeq" id="XP_033383433.1">
    <property type="nucleotide sequence ID" value="XM_033522135.1"/>
</dbReference>
<evidence type="ECO:0000256" key="2">
    <source>
        <dbReference type="ARBA" id="ARBA00022737"/>
    </source>
</evidence>
<keyword evidence="6" id="KW-1185">Reference proteome</keyword>
<dbReference type="PROSITE" id="PS00678">
    <property type="entry name" value="WD_REPEATS_1"/>
    <property type="match status" value="6"/>
</dbReference>
<feature type="repeat" description="WD" evidence="3">
    <location>
        <begin position="1006"/>
        <end position="1047"/>
    </location>
</feature>
<gene>
    <name evidence="5" type="ORF">BU24DRAFT_228194</name>
</gene>
<reference evidence="5" key="1">
    <citation type="journal article" date="2020" name="Stud. Mycol.">
        <title>101 Dothideomycetes genomes: a test case for predicting lifestyles and emergence of pathogens.</title>
        <authorList>
            <person name="Haridas S."/>
            <person name="Albert R."/>
            <person name="Binder M."/>
            <person name="Bloem J."/>
            <person name="Labutti K."/>
            <person name="Salamov A."/>
            <person name="Andreopoulos B."/>
            <person name="Baker S."/>
            <person name="Barry K."/>
            <person name="Bills G."/>
            <person name="Bluhm B."/>
            <person name="Cannon C."/>
            <person name="Castanera R."/>
            <person name="Culley D."/>
            <person name="Daum C."/>
            <person name="Ezra D."/>
            <person name="Gonzalez J."/>
            <person name="Henrissat B."/>
            <person name="Kuo A."/>
            <person name="Liang C."/>
            <person name="Lipzen A."/>
            <person name="Lutzoni F."/>
            <person name="Magnuson J."/>
            <person name="Mondo S."/>
            <person name="Nolan M."/>
            <person name="Ohm R."/>
            <person name="Pangilinan J."/>
            <person name="Park H.-J."/>
            <person name="Ramirez L."/>
            <person name="Alfaro M."/>
            <person name="Sun H."/>
            <person name="Tritt A."/>
            <person name="Yoshinaga Y."/>
            <person name="Zwiers L.-H."/>
            <person name="Turgeon B."/>
            <person name="Goodwin S."/>
            <person name="Spatafora J."/>
            <person name="Crous P."/>
            <person name="Grigoriev I."/>
        </authorList>
    </citation>
    <scope>NUCLEOTIDE SEQUENCE</scope>
    <source>
        <strain evidence="5">CBS 175.79</strain>
    </source>
</reference>
<dbReference type="Pfam" id="PF00400">
    <property type="entry name" value="WD40"/>
    <property type="match status" value="9"/>
</dbReference>
<dbReference type="Gene3D" id="3.40.50.300">
    <property type="entry name" value="P-loop containing nucleotide triphosphate hydrolases"/>
    <property type="match status" value="1"/>
</dbReference>
<dbReference type="InterPro" id="IPR020472">
    <property type="entry name" value="WD40_PAC1"/>
</dbReference>
<dbReference type="PANTHER" id="PTHR44019">
    <property type="entry name" value="WD REPEAT-CONTAINING PROTEIN 55"/>
    <property type="match status" value="1"/>
</dbReference>
<proteinExistence type="predicted"/>
<dbReference type="PROSITE" id="PS50082">
    <property type="entry name" value="WD_REPEATS_2"/>
    <property type="match status" value="10"/>
</dbReference>
<evidence type="ECO:0000313" key="5">
    <source>
        <dbReference type="EMBL" id="KAF2015094.1"/>
    </source>
</evidence>
<protein>
    <submittedName>
        <fullName evidence="5">WD40 repeat-like protein</fullName>
    </submittedName>
</protein>
<sequence length="1142" mass="126668">MPEPYAAVYTGNITDGNSRAVYGNIHGNINFGGEGGGSVLNQCLRDLRVTDPREDRARIEEGKDTLLRSCYGWILNNPTFRHWRTAKESRLLWIQGDPGKGKTMMTMGIIDELSPEEMLRPKSMKAGSSPGLVAFFFCQNARPQLNNAVSVLRGLIYMLVRQKEDLMPHVQKQYDITGSKLFDGPNAVYALKEILSKILHDPSLPITYLLIDALDECVSGRPDILRIITDDKLAPRSKVKWMVTSRNVPDIKRYLQPGLLEAKVSLEVSTSQVSEAVAAYVSYKVQQLAKSLDYDPSTEAEVKQVLCEKAEGTFLWVSLVCKELEEVPLYRTRAVLQDLPPRLDPLYKRMMAQILAQKDVQTAKYCKDILRSTTLAYRPLHLEEIAMVAGLPNDLFHQVKAIVDLVSRCGSFLTIRQNIVSFIHLSARDYLMSDDSQKIFGQPASEEAKQIAIRILDIMHRTLHQDICSLKSMKIGIQKAKDRVKDSILPRITYACEYWVDHVQQCAQNCDSVISDGGKVDELFRCHFLHWVEAMTLLQKLPEAILALRKLQLVMNRPNSTKLAQFVQDALLFLMWSSSGIQNKPLQVYRGALIFSPKRSLVRQLCLQEISKQVEVRIGLENDWGPIPQSLEGHHGKVKSVVFSHEGERIAAASTDETVRVWETHTGNLVCTFEDHTDCVNSVVFAPKGDRLASASHDKTVRIWNVTGQLLHTLRGHASKVNSVAFSFDGSQLASGSNDRTVCVWDATGHSLHTLEGHTDKVTSVAFAPRGQLLASSSRDGTIRMWDTETGNLLYILECLMGFAQSVVFSPTRNELVSGLNNGWLRVWDLDTREFLYTAQCHVGKITSISLPAAGDRIALVSRDGIVNIRNANNLRSLNTLVGHLDGAKSVAFSSTGDKLVTGYWHGSVLVWDLKHGQLPQTLQGHLNEVSCIAFSPAGDRIASGSLDRTLKLWDIKTGELLHILTSHSAIGKVAFSPAGNRVAAGSLTGRVQIWDANTEDILYSFKAHTGDIATLVFSPTGDQLVSGSTDGTVRIWGAETGQPMHTLAGHTDTVSIVVISLTGDRLASGCSDGTVRVWNAKTGNLLCTNRDFRQRVDGLVFLQGSLLVWLDDALQRSFRNLFPPSYQAASLSYRQPVNPYG</sequence>
<evidence type="ECO:0000256" key="3">
    <source>
        <dbReference type="PROSITE-ProRule" id="PRU00221"/>
    </source>
</evidence>
<evidence type="ECO:0000259" key="4">
    <source>
        <dbReference type="PROSITE" id="PS50837"/>
    </source>
</evidence>
<keyword evidence="2" id="KW-0677">Repeat</keyword>
<dbReference type="PROSITE" id="PS50294">
    <property type="entry name" value="WD_REPEATS_REGION"/>
    <property type="match status" value="8"/>
</dbReference>
<dbReference type="InterPro" id="IPR001680">
    <property type="entry name" value="WD40_rpt"/>
</dbReference>
<feature type="domain" description="NACHT" evidence="4">
    <location>
        <begin position="90"/>
        <end position="246"/>
    </location>
</feature>
<dbReference type="InterPro" id="IPR019775">
    <property type="entry name" value="WD40_repeat_CS"/>
</dbReference>
<dbReference type="SMART" id="SM00320">
    <property type="entry name" value="WD40"/>
    <property type="match status" value="11"/>
</dbReference>
<accession>A0A6A5XS52</accession>
<dbReference type="Proteomes" id="UP000799778">
    <property type="component" value="Unassembled WGS sequence"/>
</dbReference>
<dbReference type="SUPFAM" id="SSF52540">
    <property type="entry name" value="P-loop containing nucleoside triphosphate hydrolases"/>
    <property type="match status" value="1"/>
</dbReference>
<keyword evidence="1 3" id="KW-0853">WD repeat</keyword>
<name>A0A6A5XS52_9PLEO</name>
<feature type="repeat" description="WD" evidence="3">
    <location>
        <begin position="714"/>
        <end position="746"/>
    </location>
</feature>
<feature type="repeat" description="WD" evidence="3">
    <location>
        <begin position="631"/>
        <end position="672"/>
    </location>
</feature>
<dbReference type="InterPro" id="IPR056884">
    <property type="entry name" value="NPHP3-like_N"/>
</dbReference>
<organism evidence="5 6">
    <name type="scientific">Aaosphaeria arxii CBS 175.79</name>
    <dbReference type="NCBI Taxonomy" id="1450172"/>
    <lineage>
        <taxon>Eukaryota</taxon>
        <taxon>Fungi</taxon>
        <taxon>Dikarya</taxon>
        <taxon>Ascomycota</taxon>
        <taxon>Pezizomycotina</taxon>
        <taxon>Dothideomycetes</taxon>
        <taxon>Pleosporomycetidae</taxon>
        <taxon>Pleosporales</taxon>
        <taxon>Pleosporales incertae sedis</taxon>
        <taxon>Aaosphaeria</taxon>
    </lineage>
</organism>
<dbReference type="PRINTS" id="PR00320">
    <property type="entry name" value="GPROTEINBRPT"/>
</dbReference>
<dbReference type="AlphaFoldDB" id="A0A6A5XS52"/>
<feature type="repeat" description="WD" evidence="3">
    <location>
        <begin position="1048"/>
        <end position="1089"/>
    </location>
</feature>
<dbReference type="SUPFAM" id="SSF50978">
    <property type="entry name" value="WD40 repeat-like"/>
    <property type="match status" value="2"/>
</dbReference>
<dbReference type="Pfam" id="PF24883">
    <property type="entry name" value="NPHP3_N"/>
    <property type="match status" value="1"/>
</dbReference>
<dbReference type="GeneID" id="54279532"/>
<evidence type="ECO:0000256" key="1">
    <source>
        <dbReference type="ARBA" id="ARBA00022574"/>
    </source>
</evidence>
<evidence type="ECO:0000313" key="6">
    <source>
        <dbReference type="Proteomes" id="UP000799778"/>
    </source>
</evidence>
<dbReference type="InterPro" id="IPR015943">
    <property type="entry name" value="WD40/YVTN_repeat-like_dom_sf"/>
</dbReference>
<dbReference type="Gene3D" id="2.130.10.10">
    <property type="entry name" value="YVTN repeat-like/Quinoprotein amine dehydrogenase"/>
    <property type="match status" value="5"/>
</dbReference>
<dbReference type="InterPro" id="IPR036322">
    <property type="entry name" value="WD40_repeat_dom_sf"/>
</dbReference>
<feature type="repeat" description="WD" evidence="3">
    <location>
        <begin position="964"/>
        <end position="1005"/>
    </location>
</feature>
<feature type="repeat" description="WD" evidence="3">
    <location>
        <begin position="923"/>
        <end position="964"/>
    </location>
</feature>
<feature type="repeat" description="WD" evidence="3">
    <location>
        <begin position="673"/>
        <end position="706"/>
    </location>
</feature>
<dbReference type="EMBL" id="ML978070">
    <property type="protein sequence ID" value="KAF2015094.1"/>
    <property type="molecule type" value="Genomic_DNA"/>
</dbReference>